<dbReference type="EMBL" id="JACHGK010000013">
    <property type="protein sequence ID" value="MBB6446806.1"/>
    <property type="molecule type" value="Genomic_DNA"/>
</dbReference>
<keyword evidence="3 6" id="KW-0812">Transmembrane</keyword>
<keyword evidence="4 6" id="KW-1133">Transmembrane helix</keyword>
<dbReference type="PANTHER" id="PTHR30250">
    <property type="entry name" value="PST FAMILY PREDICTED COLANIC ACID TRANSPORTER"/>
    <property type="match status" value="1"/>
</dbReference>
<comment type="subcellular location">
    <subcellularLocation>
        <location evidence="1">Cell membrane</location>
        <topology evidence="1">Multi-pass membrane protein</topology>
    </subcellularLocation>
</comment>
<dbReference type="AlphaFoldDB" id="A0A7X0HU30"/>
<proteinExistence type="predicted"/>
<evidence type="ECO:0000313" key="8">
    <source>
        <dbReference type="Proteomes" id="UP000531594"/>
    </source>
</evidence>
<accession>A0A7X0HU30</accession>
<feature type="transmembrane region" description="Helical" evidence="6">
    <location>
        <begin position="425"/>
        <end position="443"/>
    </location>
</feature>
<dbReference type="InterPro" id="IPR050833">
    <property type="entry name" value="Poly_Biosynth_Transport"/>
</dbReference>
<feature type="transmembrane region" description="Helical" evidence="6">
    <location>
        <begin position="146"/>
        <end position="164"/>
    </location>
</feature>
<feature type="transmembrane region" description="Helical" evidence="6">
    <location>
        <begin position="242"/>
        <end position="269"/>
    </location>
</feature>
<evidence type="ECO:0000256" key="1">
    <source>
        <dbReference type="ARBA" id="ARBA00004651"/>
    </source>
</evidence>
<feature type="transmembrane region" description="Helical" evidence="6">
    <location>
        <begin position="109"/>
        <end position="134"/>
    </location>
</feature>
<dbReference type="GO" id="GO:0005886">
    <property type="term" value="C:plasma membrane"/>
    <property type="evidence" value="ECO:0007669"/>
    <property type="project" value="UniProtKB-SubCell"/>
</dbReference>
<reference evidence="7 8" key="1">
    <citation type="submission" date="2020-08" db="EMBL/GenBank/DDBJ databases">
        <title>Genomic Encyclopedia of Type Strains, Phase IV (KMG-IV): sequencing the most valuable type-strain genomes for metagenomic binning, comparative biology and taxonomic classification.</title>
        <authorList>
            <person name="Goeker M."/>
        </authorList>
    </citation>
    <scope>NUCLEOTIDE SEQUENCE [LARGE SCALE GENOMIC DNA]</scope>
    <source>
        <strain evidence="7 8">DSM 5391</strain>
    </source>
</reference>
<keyword evidence="2" id="KW-1003">Cell membrane</keyword>
<gene>
    <name evidence="7" type="ORF">HNR53_003470</name>
</gene>
<feature type="transmembrane region" description="Helical" evidence="6">
    <location>
        <begin position="170"/>
        <end position="191"/>
    </location>
</feature>
<sequence>MIILKSSFWNLFGTLIVVISGAVITVVAPKVLSEEDFNLFRTFMLYSTYAGILHLGIADGFLLNNVSLGKKEAFKNLRISLPFIILQQIVFSLLIFLVLLYFVEKQTTIYIAAGVLLFSIVLNVRTLMDNYLIIIKEFKTSNVIKIVDKIVYLILFFIMIAFLQPSYEQIMLYSIIASALALLILIGKVRARPEIPKQFLQKNVSDIKVGSQLLYSNLLIIVLFNIDSVVVNLFLNKDFGKFAFAISIVMLINSFAESTSQVFFPYLATDLKENMFKVNKVIVFAIFGIWLLILQFTYLAIPVIEWVYPNYAASIPVLLVYMLMSLFTLIIRVSQNNLYKVKLMQVRFIKIELGVLLFTIVCLGFMYKHLSMMGIALVIMAARAIWYLFNEFGIGNKDRSILYLLAGFIVYSGLFVLLYAKVDSLWLQLLAFLVVSLPVYLGLARKMKQAVAK</sequence>
<feature type="transmembrane region" description="Helical" evidence="6">
    <location>
        <begin position="7"/>
        <end position="28"/>
    </location>
</feature>
<evidence type="ECO:0000256" key="4">
    <source>
        <dbReference type="ARBA" id="ARBA00022989"/>
    </source>
</evidence>
<feature type="transmembrane region" description="Helical" evidence="6">
    <location>
        <begin position="313"/>
        <end position="334"/>
    </location>
</feature>
<feature type="transmembrane region" description="Helical" evidence="6">
    <location>
        <begin position="212"/>
        <end position="236"/>
    </location>
</feature>
<keyword evidence="5 6" id="KW-0472">Membrane</keyword>
<feature type="transmembrane region" description="Helical" evidence="6">
    <location>
        <begin position="401"/>
        <end position="419"/>
    </location>
</feature>
<evidence type="ECO:0000313" key="7">
    <source>
        <dbReference type="EMBL" id="MBB6446806.1"/>
    </source>
</evidence>
<keyword evidence="8" id="KW-1185">Reference proteome</keyword>
<evidence type="ECO:0000256" key="5">
    <source>
        <dbReference type="ARBA" id="ARBA00023136"/>
    </source>
</evidence>
<evidence type="ECO:0000256" key="2">
    <source>
        <dbReference type="ARBA" id="ARBA00022475"/>
    </source>
</evidence>
<feature type="transmembrane region" description="Helical" evidence="6">
    <location>
        <begin position="281"/>
        <end position="301"/>
    </location>
</feature>
<feature type="transmembrane region" description="Helical" evidence="6">
    <location>
        <begin position="83"/>
        <end position="103"/>
    </location>
</feature>
<name>A0A7X0HU30_9BACI</name>
<dbReference type="PANTHER" id="PTHR30250:SF11">
    <property type="entry name" value="O-ANTIGEN TRANSPORTER-RELATED"/>
    <property type="match status" value="1"/>
</dbReference>
<comment type="caution">
    <text evidence="7">The sequence shown here is derived from an EMBL/GenBank/DDBJ whole genome shotgun (WGS) entry which is preliminary data.</text>
</comment>
<evidence type="ECO:0000256" key="6">
    <source>
        <dbReference type="SAM" id="Phobius"/>
    </source>
</evidence>
<dbReference type="Proteomes" id="UP000531594">
    <property type="component" value="Unassembled WGS sequence"/>
</dbReference>
<evidence type="ECO:0000256" key="3">
    <source>
        <dbReference type="ARBA" id="ARBA00022692"/>
    </source>
</evidence>
<feature type="transmembrane region" description="Helical" evidence="6">
    <location>
        <begin position="43"/>
        <end position="63"/>
    </location>
</feature>
<feature type="transmembrane region" description="Helical" evidence="6">
    <location>
        <begin position="346"/>
        <end position="366"/>
    </location>
</feature>
<organism evidence="7 8">
    <name type="scientific">Bacillus benzoevorans</name>
    <dbReference type="NCBI Taxonomy" id="1456"/>
    <lineage>
        <taxon>Bacteria</taxon>
        <taxon>Bacillati</taxon>
        <taxon>Bacillota</taxon>
        <taxon>Bacilli</taxon>
        <taxon>Bacillales</taxon>
        <taxon>Bacillaceae</taxon>
        <taxon>Bacillus</taxon>
    </lineage>
</organism>
<feature type="transmembrane region" description="Helical" evidence="6">
    <location>
        <begin position="372"/>
        <end position="389"/>
    </location>
</feature>
<protein>
    <submittedName>
        <fullName evidence="7">O-antigen/teichoic acid export membrane protein</fullName>
    </submittedName>
</protein>
<dbReference type="RefSeq" id="WP_184528126.1">
    <property type="nucleotide sequence ID" value="NZ_JACHGK010000013.1"/>
</dbReference>